<dbReference type="eggNOG" id="COG4771">
    <property type="taxonomic scope" value="Bacteria"/>
</dbReference>
<dbReference type="eggNOG" id="COG1629">
    <property type="taxonomic scope" value="Bacteria"/>
</dbReference>
<keyword evidence="10" id="KW-0732">Signal</keyword>
<dbReference type="OrthoDB" id="5476657at2"/>
<evidence type="ECO:0000259" key="12">
    <source>
        <dbReference type="Pfam" id="PF07715"/>
    </source>
</evidence>
<dbReference type="InterPro" id="IPR000531">
    <property type="entry name" value="Beta-barrel_TonB"/>
</dbReference>
<dbReference type="Gene3D" id="2.170.130.10">
    <property type="entry name" value="TonB-dependent receptor, plug domain"/>
    <property type="match status" value="1"/>
</dbReference>
<evidence type="ECO:0000256" key="2">
    <source>
        <dbReference type="ARBA" id="ARBA00022448"/>
    </source>
</evidence>
<reference evidence="13" key="1">
    <citation type="submission" date="2014-08" db="EMBL/GenBank/DDBJ databases">
        <title>Draft genome sequences of Sphingobium herbicidovorans.</title>
        <authorList>
            <person name="Gan H.M."/>
            <person name="Gan H.Y."/>
            <person name="Savka M.A."/>
        </authorList>
    </citation>
    <scope>NUCLEOTIDE SEQUENCE [LARGE SCALE GENOMIC DNA]</scope>
    <source>
        <strain evidence="13">NBRC 16415</strain>
    </source>
</reference>
<comment type="similarity">
    <text evidence="8 9">Belongs to the TonB-dependent receptor family.</text>
</comment>
<evidence type="ECO:0000256" key="6">
    <source>
        <dbReference type="ARBA" id="ARBA00023136"/>
    </source>
</evidence>
<feature type="signal peptide" evidence="10">
    <location>
        <begin position="1"/>
        <end position="17"/>
    </location>
</feature>
<gene>
    <name evidence="13" type="ORF">BV98_003397</name>
</gene>
<dbReference type="AlphaFoldDB" id="A0A086P6H9"/>
<feature type="chain" id="PRO_5001813120" evidence="10">
    <location>
        <begin position="18"/>
        <end position="869"/>
    </location>
</feature>
<dbReference type="InterPro" id="IPR010104">
    <property type="entry name" value="TonB_rcpt_bac"/>
</dbReference>
<evidence type="ECO:0000256" key="9">
    <source>
        <dbReference type="RuleBase" id="RU003357"/>
    </source>
</evidence>
<organism evidence="13 14">
    <name type="scientific">Sphingobium herbicidovorans (strain ATCC 700291 / DSM 11019 / CCUG 56400 / KCTC 2939 / LMG 18315 / NBRC 16415 / MH)</name>
    <name type="common">Sphingomonas herbicidovorans</name>
    <dbReference type="NCBI Taxonomy" id="1219045"/>
    <lineage>
        <taxon>Bacteria</taxon>
        <taxon>Pseudomonadati</taxon>
        <taxon>Pseudomonadota</taxon>
        <taxon>Alphaproteobacteria</taxon>
        <taxon>Sphingomonadales</taxon>
        <taxon>Sphingomonadaceae</taxon>
        <taxon>Sphingobium</taxon>
    </lineage>
</organism>
<dbReference type="PANTHER" id="PTHR40980">
    <property type="entry name" value="PLUG DOMAIN-CONTAINING PROTEIN"/>
    <property type="match status" value="1"/>
</dbReference>
<dbReference type="Pfam" id="PF00593">
    <property type="entry name" value="TonB_dep_Rec_b-barrel"/>
    <property type="match status" value="1"/>
</dbReference>
<comment type="subcellular location">
    <subcellularLocation>
        <location evidence="1 8">Cell outer membrane</location>
        <topology evidence="1 8">Multi-pass membrane protein</topology>
    </subcellularLocation>
</comment>
<dbReference type="RefSeq" id="WP_051908525.1">
    <property type="nucleotide sequence ID" value="NZ_BCZD01000011.1"/>
</dbReference>
<keyword evidence="6 8" id="KW-0472">Membrane</keyword>
<protein>
    <submittedName>
        <fullName evidence="13">TonB-dependent receptor-like protein</fullName>
    </submittedName>
</protein>
<comment type="caution">
    <text evidence="13">The sequence shown here is derived from an EMBL/GenBank/DDBJ whole genome shotgun (WGS) entry which is preliminary data.</text>
</comment>
<dbReference type="SUPFAM" id="SSF56935">
    <property type="entry name" value="Porins"/>
    <property type="match status" value="1"/>
</dbReference>
<proteinExistence type="inferred from homology"/>
<dbReference type="PROSITE" id="PS52016">
    <property type="entry name" value="TONB_DEPENDENT_REC_3"/>
    <property type="match status" value="1"/>
</dbReference>
<dbReference type="CDD" id="cd01347">
    <property type="entry name" value="ligand_gated_channel"/>
    <property type="match status" value="1"/>
</dbReference>
<keyword evidence="14" id="KW-1185">Reference proteome</keyword>
<name>A0A086P6H9_SPHHM</name>
<evidence type="ECO:0000256" key="4">
    <source>
        <dbReference type="ARBA" id="ARBA00022692"/>
    </source>
</evidence>
<dbReference type="Proteomes" id="UP000024284">
    <property type="component" value="Unassembled WGS sequence"/>
</dbReference>
<keyword evidence="2 8" id="KW-0813">Transport</keyword>
<feature type="domain" description="TonB-dependent receptor-like beta-barrel" evidence="11">
    <location>
        <begin position="375"/>
        <end position="836"/>
    </location>
</feature>
<dbReference type="PATRIC" id="fig|1219045.3.peg.3457"/>
<keyword evidence="4 8" id="KW-0812">Transmembrane</keyword>
<evidence type="ECO:0000256" key="1">
    <source>
        <dbReference type="ARBA" id="ARBA00004571"/>
    </source>
</evidence>
<dbReference type="STRING" id="76947.GCA_002080435_03185"/>
<evidence type="ECO:0000256" key="3">
    <source>
        <dbReference type="ARBA" id="ARBA00022452"/>
    </source>
</evidence>
<dbReference type="InterPro" id="IPR037066">
    <property type="entry name" value="Plug_dom_sf"/>
</dbReference>
<accession>A0A086P6H9</accession>
<evidence type="ECO:0000256" key="10">
    <source>
        <dbReference type="SAM" id="SignalP"/>
    </source>
</evidence>
<dbReference type="InterPro" id="IPR039426">
    <property type="entry name" value="TonB-dep_rcpt-like"/>
</dbReference>
<dbReference type="EMBL" id="JFZA02000045">
    <property type="protein sequence ID" value="KFG88997.1"/>
    <property type="molecule type" value="Genomic_DNA"/>
</dbReference>
<evidence type="ECO:0000313" key="13">
    <source>
        <dbReference type="EMBL" id="KFG88997.1"/>
    </source>
</evidence>
<dbReference type="Gene3D" id="2.40.170.20">
    <property type="entry name" value="TonB-dependent receptor, beta-barrel domain"/>
    <property type="match status" value="1"/>
</dbReference>
<keyword evidence="7 8" id="KW-0998">Cell outer membrane</keyword>
<evidence type="ECO:0000256" key="8">
    <source>
        <dbReference type="PROSITE-ProRule" id="PRU01360"/>
    </source>
</evidence>
<feature type="domain" description="TonB-dependent receptor plug" evidence="12">
    <location>
        <begin position="67"/>
        <end position="156"/>
    </location>
</feature>
<evidence type="ECO:0000256" key="5">
    <source>
        <dbReference type="ARBA" id="ARBA00023077"/>
    </source>
</evidence>
<evidence type="ECO:0000256" key="7">
    <source>
        <dbReference type="ARBA" id="ARBA00023237"/>
    </source>
</evidence>
<dbReference type="NCBIfam" id="TIGR01782">
    <property type="entry name" value="TonB-Xanth-Caul"/>
    <property type="match status" value="1"/>
</dbReference>
<dbReference type="GO" id="GO:0009279">
    <property type="term" value="C:cell outer membrane"/>
    <property type="evidence" value="ECO:0007669"/>
    <property type="project" value="UniProtKB-SubCell"/>
</dbReference>
<dbReference type="InterPro" id="IPR012910">
    <property type="entry name" value="Plug_dom"/>
</dbReference>
<dbReference type="PANTHER" id="PTHR40980:SF4">
    <property type="entry name" value="TONB-DEPENDENT RECEPTOR-LIKE BETA-BARREL DOMAIN-CONTAINING PROTEIN"/>
    <property type="match status" value="1"/>
</dbReference>
<evidence type="ECO:0000259" key="11">
    <source>
        <dbReference type="Pfam" id="PF00593"/>
    </source>
</evidence>
<keyword evidence="5 9" id="KW-0798">TonB box</keyword>
<evidence type="ECO:0000313" key="14">
    <source>
        <dbReference type="Proteomes" id="UP000024284"/>
    </source>
</evidence>
<sequence length="869" mass="93345">MTNDILKAALVAGTAMAAIMAQNAAAEENSAAVTAVSAEAAAMDEGGEIVVNGSPIRESLEASLRVQREADNVVNAITADDAGRFPDQTVAAALARLPGIGVQRDQGQERYVQVRGAPTRWTVVSFDGVNVLGAEERVFRFDSVPAALISTVELNKTLLPDMPAEALAGRVNIKTYSALDKPGFHGYLDLGYGFVDLGNGPQEQAAGRLSYGSNVFGITLAASHSQFEQQTDNSEPRYDAAGALRELRNAKYIIEREINSLSGKIEFRPADGHHISATSLYTEFLDHEQRNQYTFTFTGADRTGTSGATVDANVTGAFEQGEYKTSTFFNILHGDHEFGRLRASWDAAYVETESKIDLPIISQSSTTAALRPDVTYSTGKYNLPVLTVTNANGSSGALDQFAFDRETLTAYVLGSKTKSYTGKADFDYDVSDAIIVSFGGQYDDRKSVDPGALALLRPDGTSGSFAMRDVAAALGLPWTPGAFVTGTPVDEDLDRGYVFNYLNNKGMRQQLDALIAGAREANAAGGTFAVPSRNPALANTVKERIIAGYASVSWKTDDLSIVAGARVENTKIRSTGTAAVGGALSPVSVSSDYTFVYPSLHLNYDATDELKLRASFVSGAARPSFVEQRATVTINDAAGIQSIIGGNPALKPERAFGVDASAEWYFAPASLLSVNGFYRKVKDTLFETTAPVGDSRFDFGGVDRSGYIYSSTLNGGDGKLYGVEFAYNQPFTFLPAPFDGLGAQASLTLVDGDFELPSGREVAFPGTSKRIANLSLFYEKAGFSARVGYQHRTKWLDDISVDATSDIYWASNERVDLSVRYELVKGFTLYADVVNLTNEPGIRYTGSDATPYEVELFGTRYLFGVKANF</sequence>
<dbReference type="InterPro" id="IPR036942">
    <property type="entry name" value="Beta-barrel_TonB_sf"/>
</dbReference>
<dbReference type="Pfam" id="PF07715">
    <property type="entry name" value="Plug"/>
    <property type="match status" value="1"/>
</dbReference>
<keyword evidence="3 8" id="KW-1134">Transmembrane beta strand</keyword>